<organism evidence="1 2">
    <name type="scientific">Salix purpurea</name>
    <name type="common">Purple osier willow</name>
    <dbReference type="NCBI Taxonomy" id="77065"/>
    <lineage>
        <taxon>Eukaryota</taxon>
        <taxon>Viridiplantae</taxon>
        <taxon>Streptophyta</taxon>
        <taxon>Embryophyta</taxon>
        <taxon>Tracheophyta</taxon>
        <taxon>Spermatophyta</taxon>
        <taxon>Magnoliopsida</taxon>
        <taxon>eudicotyledons</taxon>
        <taxon>Gunneridae</taxon>
        <taxon>Pentapetalae</taxon>
        <taxon>rosids</taxon>
        <taxon>fabids</taxon>
        <taxon>Malpighiales</taxon>
        <taxon>Salicaceae</taxon>
        <taxon>Saliceae</taxon>
        <taxon>Salix</taxon>
    </lineage>
</organism>
<keyword evidence="2" id="KW-1185">Reference proteome</keyword>
<name>A0A9Q0WEF0_SALPP</name>
<evidence type="ECO:0000313" key="2">
    <source>
        <dbReference type="Proteomes" id="UP001151532"/>
    </source>
</evidence>
<proteinExistence type="predicted"/>
<evidence type="ECO:0000313" key="1">
    <source>
        <dbReference type="EMBL" id="KAJ6765502.1"/>
    </source>
</evidence>
<dbReference type="OrthoDB" id="1922776at2759"/>
<reference evidence="1" key="1">
    <citation type="submission" date="2022-11" db="EMBL/GenBank/DDBJ databases">
        <authorList>
            <person name="Hyden B.L."/>
            <person name="Feng K."/>
            <person name="Yates T."/>
            <person name="Jawdy S."/>
            <person name="Smart L.B."/>
            <person name="Muchero W."/>
        </authorList>
    </citation>
    <scope>NUCLEOTIDE SEQUENCE</scope>
    <source>
        <tissue evidence="1">Shoot tip</tissue>
    </source>
</reference>
<reference evidence="1" key="2">
    <citation type="journal article" date="2023" name="Int. J. Mol. Sci.">
        <title>De Novo Assembly and Annotation of 11 Diverse Shrub Willow (Salix) Genomes Reveals Novel Gene Organization in Sex-Linked Regions.</title>
        <authorList>
            <person name="Hyden B."/>
            <person name="Feng K."/>
            <person name="Yates T.B."/>
            <person name="Jawdy S."/>
            <person name="Cereghino C."/>
            <person name="Smart L.B."/>
            <person name="Muchero W."/>
        </authorList>
    </citation>
    <scope>NUCLEOTIDE SEQUENCE</scope>
    <source>
        <tissue evidence="1">Shoot tip</tissue>
    </source>
</reference>
<accession>A0A9Q0WEF0</accession>
<protein>
    <recommendedName>
        <fullName evidence="3">Replication factor A C-terminal domain-containing protein</fullName>
    </recommendedName>
</protein>
<evidence type="ECO:0008006" key="3">
    <source>
        <dbReference type="Google" id="ProtNLM"/>
    </source>
</evidence>
<dbReference type="Proteomes" id="UP001151532">
    <property type="component" value="Chromosome 4"/>
</dbReference>
<sequence length="182" mass="20309">MEEYEKATTVMCTVIGMDYANNLSYRACSLCERTLPDTLNDTLCKFCHSNAAAAASSSSSKRLFRILWNKGSLESVYDFCFLGRFPLPRIPRVLNVMCFDRAARVLFGCSADDFFHFSKLHPFAASNAAKILEGEVFRMTLSRPKNGNAQHLRAVSIVPLRSGFKPAIESLKEFYGVKPATS</sequence>
<comment type="caution">
    <text evidence="1">The sequence shown here is derived from an EMBL/GenBank/DDBJ whole genome shotgun (WGS) entry which is preliminary data.</text>
</comment>
<dbReference type="EMBL" id="JAPFFK010000004">
    <property type="protein sequence ID" value="KAJ6765502.1"/>
    <property type="molecule type" value="Genomic_DNA"/>
</dbReference>
<dbReference type="AlphaFoldDB" id="A0A9Q0WEF0"/>
<gene>
    <name evidence="1" type="ORF">OIU79_021653</name>
</gene>